<dbReference type="EMBL" id="VOIH02000002">
    <property type="protein sequence ID" value="KAF3455281.1"/>
    <property type="molecule type" value="Genomic_DNA"/>
</dbReference>
<protein>
    <submittedName>
        <fullName evidence="1">Uncharacterized protein</fullName>
    </submittedName>
</protein>
<comment type="caution">
    <text evidence="1">The sequence shown here is derived from an EMBL/GenBank/DDBJ whole genome shotgun (WGS) entry which is preliminary data.</text>
</comment>
<gene>
    <name evidence="1" type="ORF">FNV43_RR05729</name>
</gene>
<dbReference type="Proteomes" id="UP000796880">
    <property type="component" value="Unassembled WGS sequence"/>
</dbReference>
<reference evidence="1" key="1">
    <citation type="submission" date="2020-03" db="EMBL/GenBank/DDBJ databases">
        <title>A high-quality chromosome-level genome assembly of a woody plant with both climbing and erect habits, Rhamnella rubrinervis.</title>
        <authorList>
            <person name="Lu Z."/>
            <person name="Yang Y."/>
            <person name="Zhu X."/>
            <person name="Sun Y."/>
        </authorList>
    </citation>
    <scope>NUCLEOTIDE SEQUENCE</scope>
    <source>
        <strain evidence="1">BYM</strain>
        <tissue evidence="1">Leaf</tissue>
    </source>
</reference>
<name>A0A8K0HLU6_9ROSA</name>
<keyword evidence="2" id="KW-1185">Reference proteome</keyword>
<evidence type="ECO:0000313" key="2">
    <source>
        <dbReference type="Proteomes" id="UP000796880"/>
    </source>
</evidence>
<evidence type="ECO:0000313" key="1">
    <source>
        <dbReference type="EMBL" id="KAF3455281.1"/>
    </source>
</evidence>
<proteinExistence type="predicted"/>
<sequence length="57" mass="5881">MVVPTAGDLCWPPPHASADHHSLAGVGSCLHPMPPHPDPKALNCDSSLSSIIVAICE</sequence>
<accession>A0A8K0HLU6</accession>
<dbReference type="AlphaFoldDB" id="A0A8K0HLU6"/>
<organism evidence="1 2">
    <name type="scientific">Rhamnella rubrinervis</name>
    <dbReference type="NCBI Taxonomy" id="2594499"/>
    <lineage>
        <taxon>Eukaryota</taxon>
        <taxon>Viridiplantae</taxon>
        <taxon>Streptophyta</taxon>
        <taxon>Embryophyta</taxon>
        <taxon>Tracheophyta</taxon>
        <taxon>Spermatophyta</taxon>
        <taxon>Magnoliopsida</taxon>
        <taxon>eudicotyledons</taxon>
        <taxon>Gunneridae</taxon>
        <taxon>Pentapetalae</taxon>
        <taxon>rosids</taxon>
        <taxon>fabids</taxon>
        <taxon>Rosales</taxon>
        <taxon>Rhamnaceae</taxon>
        <taxon>rhamnoid group</taxon>
        <taxon>Rhamneae</taxon>
        <taxon>Rhamnella</taxon>
    </lineage>
</organism>